<name>A0A1S3GT97_DIPOR</name>
<dbReference type="CTD" id="64860"/>
<dbReference type="Pfam" id="PF04826">
    <property type="entry name" value="Arm_2"/>
    <property type="match status" value="1"/>
</dbReference>
<organism evidence="3 4">
    <name type="scientific">Dipodomys ordii</name>
    <name type="common">Ord's kangaroo rat</name>
    <dbReference type="NCBI Taxonomy" id="10020"/>
    <lineage>
        <taxon>Eukaryota</taxon>
        <taxon>Metazoa</taxon>
        <taxon>Chordata</taxon>
        <taxon>Craniata</taxon>
        <taxon>Vertebrata</taxon>
        <taxon>Euteleostomi</taxon>
        <taxon>Mammalia</taxon>
        <taxon>Eutheria</taxon>
        <taxon>Euarchontoglires</taxon>
        <taxon>Glires</taxon>
        <taxon>Rodentia</taxon>
        <taxon>Castorimorpha</taxon>
        <taxon>Heteromyidae</taxon>
        <taxon>Dipodomyinae</taxon>
        <taxon>Dipodomys</taxon>
    </lineage>
</organism>
<proteinExistence type="predicted"/>
<dbReference type="InterPro" id="IPR010806">
    <property type="entry name" value="Poxvirus_TNF-rcpt-II_C"/>
</dbReference>
<dbReference type="Proteomes" id="UP000081671">
    <property type="component" value="Unplaced"/>
</dbReference>
<sequence>MIGSTASARAAEEAEIDLKLEISSPDYTKVKAMTQAKTALEAEPTIELVTHTKICDGTMAMTQTVTYTQPVAVTIEVSQVEDVTNIRVVTETSSDVMPQTKSMVIPMSKANVNSETKSEIKVDAGKEAKANDKADTDCISNIEEEASIQSETKDTGSVVLRSTDEDEENVCSWFWTGEEPSVGSWFWPKEDTPLQVYKPPLKIQEEPKPTPEPVLTLKQKAAAWARARYVVLAPVDARKKSTPPKGNWTLVATLIETPLGIRPLTKIPPYDGPYYQTLAEIKEQVKQKENYGPSPKNCRCNPRGFSLEPEEFDKLVDLLKLTTDPFIHEIATMIMGVSRAYPFTQDIIHDVGITVMIENLVNNPQVEEHSKALAIISENPEPLEEANIDGPYIREICKEINANSLNSQLQLTALKLLVGTSMRFENHHLIASHIPDFLILLNKGSFRIKFYALRLLYCLSKNQANVREMITGDVLSTLVTFFNKNESKVNILNTLQILENINFHFKKRAKLFTKEEFTKSELISIFQEAKLLGQKLQDLAENSDPEDASSGFGEALGHPQEDSWLSPLFSKTMDICGKCGFKGTQPYSALINSLTAMGHQIYYFL</sequence>
<dbReference type="RefSeq" id="XP_012892036.1">
    <property type="nucleotide sequence ID" value="XM_013036582.1"/>
</dbReference>
<protein>
    <submittedName>
        <fullName evidence="4">Armadillo repeat-containing X-linked protein 5</fullName>
    </submittedName>
</protein>
<dbReference type="InParanoid" id="A0A1S3GT97"/>
<evidence type="ECO:0000259" key="1">
    <source>
        <dbReference type="Pfam" id="PF04826"/>
    </source>
</evidence>
<dbReference type="InterPro" id="IPR016024">
    <property type="entry name" value="ARM-type_fold"/>
</dbReference>
<dbReference type="FunCoup" id="A0A1S3GT97">
    <property type="interactions" value="13"/>
</dbReference>
<dbReference type="SUPFAM" id="SSF48371">
    <property type="entry name" value="ARM repeat"/>
    <property type="match status" value="1"/>
</dbReference>
<keyword evidence="3" id="KW-1185">Reference proteome</keyword>
<dbReference type="Pfam" id="PF07190">
    <property type="entry name" value="CrmD_SECRET"/>
    <property type="match status" value="1"/>
</dbReference>
<dbReference type="InterPro" id="IPR006911">
    <property type="entry name" value="ARM-rpt_dom"/>
</dbReference>
<accession>A0A1S3GT97</accession>
<evidence type="ECO:0000313" key="4">
    <source>
        <dbReference type="RefSeq" id="XP_012892036.1"/>
    </source>
</evidence>
<dbReference type="PANTHER" id="PTHR47081:SF2">
    <property type="entry name" value="ARMADILLO REPEAT-CONTAINING X-LINKED PROTEIN 5"/>
    <property type="match status" value="1"/>
</dbReference>
<dbReference type="Gene3D" id="1.25.10.10">
    <property type="entry name" value="Leucine-rich Repeat Variant"/>
    <property type="match status" value="1"/>
</dbReference>
<dbReference type="OrthoDB" id="9530227at2759"/>
<dbReference type="STRING" id="10020.ENSDORP00000016777"/>
<dbReference type="InterPro" id="IPR011989">
    <property type="entry name" value="ARM-like"/>
</dbReference>
<gene>
    <name evidence="4" type="primary">Armcx5</name>
</gene>
<evidence type="ECO:0000313" key="3">
    <source>
        <dbReference type="Proteomes" id="UP000081671"/>
    </source>
</evidence>
<dbReference type="PANTHER" id="PTHR47081">
    <property type="match status" value="1"/>
</dbReference>
<reference evidence="4" key="1">
    <citation type="submission" date="2025-08" db="UniProtKB">
        <authorList>
            <consortium name="RefSeq"/>
        </authorList>
    </citation>
    <scope>IDENTIFICATION</scope>
    <source>
        <tissue evidence="4">Kidney</tissue>
    </source>
</reference>
<dbReference type="KEGG" id="dord:106001489"/>
<dbReference type="AlphaFoldDB" id="A0A1S3GT97"/>
<evidence type="ECO:0000259" key="2">
    <source>
        <dbReference type="Pfam" id="PF07190"/>
    </source>
</evidence>
<dbReference type="GeneID" id="106001489"/>
<feature type="domain" description="Poxvirus TNF receptor-II C-terminal" evidence="2">
    <location>
        <begin position="60"/>
        <end position="150"/>
    </location>
</feature>
<feature type="domain" description="Armadillo repeat-containing" evidence="1">
    <location>
        <begin position="307"/>
        <end position="527"/>
    </location>
</feature>